<organism evidence="1 2">
    <name type="scientific">Fusarium oxysporum (strain Fo5176)</name>
    <name type="common">Fusarium vascular wilt</name>
    <dbReference type="NCBI Taxonomy" id="660025"/>
    <lineage>
        <taxon>Eukaryota</taxon>
        <taxon>Fungi</taxon>
        <taxon>Dikarya</taxon>
        <taxon>Ascomycota</taxon>
        <taxon>Pezizomycotina</taxon>
        <taxon>Sordariomycetes</taxon>
        <taxon>Hypocreomycetidae</taxon>
        <taxon>Hypocreales</taxon>
        <taxon>Nectriaceae</taxon>
        <taxon>Fusarium</taxon>
        <taxon>Fusarium oxysporum species complex</taxon>
    </lineage>
</organism>
<evidence type="ECO:0000313" key="2">
    <source>
        <dbReference type="Proteomes" id="UP000002489"/>
    </source>
</evidence>
<dbReference type="AlphaFoldDB" id="A0A0D2Y5X6"/>
<reference evidence="2" key="1">
    <citation type="journal article" date="2012" name="Mol. Plant Microbe Interact.">
        <title>A highly conserved effector in Fusarium oxysporum is required for full virulence on Arabidopsis.</title>
        <authorList>
            <person name="Thatcher L.F."/>
            <person name="Gardiner D.M."/>
            <person name="Kazan K."/>
            <person name="Manners J."/>
        </authorList>
    </citation>
    <scope>NUCLEOTIDE SEQUENCE [LARGE SCALE GENOMIC DNA]</scope>
    <source>
        <strain evidence="2">Fo5176</strain>
    </source>
</reference>
<accession>A0A0D2Y5X6</accession>
<dbReference type="EnsemblFungi" id="FOXG_11682T0">
    <property type="protein sequence ID" value="FOXG_11682P0"/>
    <property type="gene ID" value="FOXG_11682"/>
</dbReference>
<proteinExistence type="predicted"/>
<protein>
    <submittedName>
        <fullName evidence="1">Uncharacterized protein</fullName>
    </submittedName>
</protein>
<evidence type="ECO:0000313" key="1">
    <source>
        <dbReference type="EnsemblFungi" id="FOXG_11682P0"/>
    </source>
</evidence>
<name>A0A0D2Y5X6_FUSOF</name>
<sequence length="49" mass="5492">MVHIPQHLLLLRPVDDVRPNPHALPRAPHRLPRNAHNSISHTVAGIITL</sequence>
<reference evidence="1" key="2">
    <citation type="submission" date="2025-08" db="UniProtKB">
        <authorList>
            <consortium name="EnsemblFungi"/>
        </authorList>
    </citation>
    <scope>IDENTIFICATION</scope>
    <source>
        <strain evidence="1">4287 / CBS 123668 / FGSC 9935 / NRRL 34936</strain>
    </source>
</reference>
<dbReference type="Proteomes" id="UP000002489">
    <property type="component" value="Unassembled WGS sequence"/>
</dbReference>